<keyword evidence="2" id="KW-1185">Reference proteome</keyword>
<reference evidence="1 2" key="1">
    <citation type="submission" date="2018-02" db="EMBL/GenBank/DDBJ databases">
        <title>Corynebacterium alimpuense sp. nov., a marine obligate actinomycete isolated from sediments of Valparaiso bay, Chile.</title>
        <authorList>
            <person name="Claverias F."/>
            <person name="Gonzales-Siles L."/>
            <person name="Salva-Serra F."/>
            <person name="Inganaes E."/>
            <person name="Molin K."/>
            <person name="Cumsille A."/>
            <person name="Undabarrena A."/>
            <person name="Couve E."/>
            <person name="Moore E.R.B."/>
            <person name="Gomila M."/>
            <person name="Camara B."/>
        </authorList>
    </citation>
    <scope>NUCLEOTIDE SEQUENCE [LARGE SCALE GENOMIC DNA]</scope>
    <source>
        <strain evidence="1 2">CCUG 69366</strain>
    </source>
</reference>
<dbReference type="RefSeq" id="WP_123048863.1">
    <property type="nucleotide sequence ID" value="NZ_PTJO01000007.1"/>
</dbReference>
<organism evidence="1 2">
    <name type="scientific">Corynebacterium alimapuense</name>
    <dbReference type="NCBI Taxonomy" id="1576874"/>
    <lineage>
        <taxon>Bacteria</taxon>
        <taxon>Bacillati</taxon>
        <taxon>Actinomycetota</taxon>
        <taxon>Actinomycetes</taxon>
        <taxon>Mycobacteriales</taxon>
        <taxon>Corynebacteriaceae</taxon>
        <taxon>Corynebacterium</taxon>
    </lineage>
</organism>
<gene>
    <name evidence="1" type="ORF">C5L39_10465</name>
</gene>
<evidence type="ECO:0000313" key="2">
    <source>
        <dbReference type="Proteomes" id="UP000266975"/>
    </source>
</evidence>
<accession>A0A3M8K650</accession>
<sequence length="151" mass="16614">MTDPKKESNNASVPINAPEVIDIVLAKIPSTEAFVSLKEIVTVVQSLVELHEKESTKREQLVAYRETEIARLQLAENTLHHYFDLIFAERRETNKRLFNGLDAAVRSGDVAAMQTVVGGIVQVAQTSPLADIGNLTGLIEAMDDPKAVFEL</sequence>
<name>A0A3M8K650_9CORY</name>
<dbReference type="AlphaFoldDB" id="A0A3M8K650"/>
<comment type="caution">
    <text evidence="1">The sequence shown here is derived from an EMBL/GenBank/DDBJ whole genome shotgun (WGS) entry which is preliminary data.</text>
</comment>
<protein>
    <submittedName>
        <fullName evidence="1">Uncharacterized protein</fullName>
    </submittedName>
</protein>
<evidence type="ECO:0000313" key="1">
    <source>
        <dbReference type="EMBL" id="RNE48052.1"/>
    </source>
</evidence>
<proteinExistence type="predicted"/>
<dbReference type="OrthoDB" id="3376796at2"/>
<dbReference type="EMBL" id="PTJO01000007">
    <property type="protein sequence ID" value="RNE48052.1"/>
    <property type="molecule type" value="Genomic_DNA"/>
</dbReference>
<dbReference type="Proteomes" id="UP000266975">
    <property type="component" value="Unassembled WGS sequence"/>
</dbReference>